<keyword evidence="2" id="KW-1185">Reference proteome</keyword>
<dbReference type="Proteomes" id="UP001238540">
    <property type="component" value="Unassembled WGS sequence"/>
</dbReference>
<dbReference type="EMBL" id="JAUFQC010000027">
    <property type="protein sequence ID" value="MDN3611335.1"/>
    <property type="molecule type" value="Genomic_DNA"/>
</dbReference>
<accession>A0ABT8BZ20</accession>
<evidence type="ECO:0000313" key="2">
    <source>
        <dbReference type="Proteomes" id="UP001238540"/>
    </source>
</evidence>
<proteinExistence type="predicted"/>
<evidence type="ECO:0000313" key="1">
    <source>
        <dbReference type="EMBL" id="MDN3611335.1"/>
    </source>
</evidence>
<sequence>MVFRDAVNAVNTVALPVRCGSLARWFTFRVDATRIASTQQQHIL</sequence>
<comment type="caution">
    <text evidence="1">The sequence shown here is derived from an EMBL/GenBank/DDBJ whole genome shotgun (WGS) entry which is preliminary data.</text>
</comment>
<organism evidence="1 2">
    <name type="scientific">Vibrio ostreicida</name>
    <dbReference type="NCBI Taxonomy" id="526588"/>
    <lineage>
        <taxon>Bacteria</taxon>
        <taxon>Pseudomonadati</taxon>
        <taxon>Pseudomonadota</taxon>
        <taxon>Gammaproteobacteria</taxon>
        <taxon>Vibrionales</taxon>
        <taxon>Vibrionaceae</taxon>
        <taxon>Vibrio</taxon>
    </lineage>
</organism>
<name>A0ABT8BZ20_9VIBR</name>
<gene>
    <name evidence="1" type="ORF">QWZ16_17175</name>
</gene>
<dbReference type="RefSeq" id="WP_290312858.1">
    <property type="nucleotide sequence ID" value="NZ_JAUFQC010000027.1"/>
</dbReference>
<protein>
    <submittedName>
        <fullName evidence="1">Uncharacterized protein</fullName>
    </submittedName>
</protein>
<reference evidence="2" key="1">
    <citation type="journal article" date="2019" name="Int. J. Syst. Evol. Microbiol.">
        <title>The Global Catalogue of Microorganisms (GCM) 10K type strain sequencing project: providing services to taxonomists for standard genome sequencing and annotation.</title>
        <authorList>
            <consortium name="The Broad Institute Genomics Platform"/>
            <consortium name="The Broad Institute Genome Sequencing Center for Infectious Disease"/>
            <person name="Wu L."/>
            <person name="Ma J."/>
        </authorList>
    </citation>
    <scope>NUCLEOTIDE SEQUENCE [LARGE SCALE GENOMIC DNA]</scope>
    <source>
        <strain evidence="2">CECT 7398</strain>
    </source>
</reference>